<evidence type="ECO:0000259" key="8">
    <source>
        <dbReference type="Pfam" id="PF05504"/>
    </source>
</evidence>
<dbReference type="GO" id="GO:0016020">
    <property type="term" value="C:membrane"/>
    <property type="evidence" value="ECO:0007669"/>
    <property type="project" value="UniProtKB-SubCell"/>
</dbReference>
<evidence type="ECO:0000256" key="7">
    <source>
        <dbReference type="ARBA" id="ARBA00023288"/>
    </source>
</evidence>
<dbReference type="PANTHER" id="PTHR35789">
    <property type="entry name" value="SPORE GERMINATION PROTEIN B3"/>
    <property type="match status" value="1"/>
</dbReference>
<feature type="domain" description="Spore germination GerAC-like C-terminal" evidence="8">
    <location>
        <begin position="192"/>
        <end position="342"/>
    </location>
</feature>
<dbReference type="InterPro" id="IPR046953">
    <property type="entry name" value="Spore_GerAC-like_C"/>
</dbReference>
<dbReference type="AlphaFoldDB" id="A0A4Y8LTH9"/>
<evidence type="ECO:0000256" key="3">
    <source>
        <dbReference type="ARBA" id="ARBA00022544"/>
    </source>
</evidence>
<dbReference type="Proteomes" id="UP000297900">
    <property type="component" value="Unassembled WGS sequence"/>
</dbReference>
<dbReference type="InterPro" id="IPR038501">
    <property type="entry name" value="Spore_GerAC_C_sf"/>
</dbReference>
<keyword evidence="4" id="KW-0732">Signal</keyword>
<comment type="similarity">
    <text evidence="2">Belongs to the GerABKC lipoprotein family.</text>
</comment>
<evidence type="ECO:0000256" key="5">
    <source>
        <dbReference type="ARBA" id="ARBA00023136"/>
    </source>
</evidence>
<dbReference type="OrthoDB" id="9816067at2"/>
<proteinExistence type="inferred from homology"/>
<sequence length="350" mass="39533">MLIIPCMAGMLSGCWDNKDINHRSLPITMGVSMVGETYKVILLIPEPVERTTKVRIVYGIGKTITEAVDHISRDMESDIDMLHMKVVVFDKPSAEKGMTDSISGFMRARDISPKAVVVICDEDIDHFFKRTKQTMEPSGTTLYNYFEKNAGWSPEVALTRIWQVYRSIYSFTRDVAIPVVKSGNDTMMQHLGSAIIKNGRMVGQISSEETLLFNAFNGESAHGKIEVMQHSSVLIVSNTMSHESKVVNNQMYMTSRINLNVSILETSSHVTNDSIKKELDSTLTDRCNALLAKIQSSEADILGLGQFFRNKIPRAELKNWRTEYLPRLKMDFSVRTVIQNEGNLKTPRRK</sequence>
<evidence type="ECO:0000313" key="11">
    <source>
        <dbReference type="Proteomes" id="UP000297900"/>
    </source>
</evidence>
<protein>
    <submittedName>
        <fullName evidence="10">Ger(X)C family spore germination protein</fullName>
    </submittedName>
</protein>
<reference evidence="10 11" key="1">
    <citation type="submission" date="2019-03" db="EMBL/GenBank/DDBJ databases">
        <title>Cohnella endophytica sp. nov., a novel endophytic bacterium isolated from bark of Sonneratia apetala.</title>
        <authorList>
            <person name="Tuo L."/>
        </authorList>
    </citation>
    <scope>NUCLEOTIDE SEQUENCE [LARGE SCALE GENOMIC DNA]</scope>
    <source>
        <strain evidence="10 11">CCTCC AB 208254</strain>
    </source>
</reference>
<comment type="subcellular location">
    <subcellularLocation>
        <location evidence="1">Membrane</location>
        <topology evidence="1">Lipid-anchor</topology>
    </subcellularLocation>
</comment>
<dbReference type="Pfam" id="PF25198">
    <property type="entry name" value="Spore_GerAC_N"/>
    <property type="match status" value="1"/>
</dbReference>
<evidence type="ECO:0000259" key="9">
    <source>
        <dbReference type="Pfam" id="PF25198"/>
    </source>
</evidence>
<gene>
    <name evidence="10" type="ORF">E2980_16805</name>
</gene>
<dbReference type="NCBIfam" id="TIGR02887">
    <property type="entry name" value="spore_ger_x_C"/>
    <property type="match status" value="1"/>
</dbReference>
<dbReference type="Pfam" id="PF05504">
    <property type="entry name" value="Spore_GerAC"/>
    <property type="match status" value="1"/>
</dbReference>
<dbReference type="PANTHER" id="PTHR35789:SF1">
    <property type="entry name" value="SPORE GERMINATION PROTEIN B3"/>
    <property type="match status" value="1"/>
</dbReference>
<dbReference type="GO" id="GO:0009847">
    <property type="term" value="P:spore germination"/>
    <property type="evidence" value="ECO:0007669"/>
    <property type="project" value="InterPro"/>
</dbReference>
<evidence type="ECO:0000256" key="6">
    <source>
        <dbReference type="ARBA" id="ARBA00023139"/>
    </source>
</evidence>
<comment type="caution">
    <text evidence="10">The sequence shown here is derived from an EMBL/GenBank/DDBJ whole genome shotgun (WGS) entry which is preliminary data.</text>
</comment>
<evidence type="ECO:0000256" key="1">
    <source>
        <dbReference type="ARBA" id="ARBA00004635"/>
    </source>
</evidence>
<keyword evidence="7" id="KW-0449">Lipoprotein</keyword>
<name>A0A4Y8LTH9_9BACL</name>
<evidence type="ECO:0000313" key="10">
    <source>
        <dbReference type="EMBL" id="TFE24306.1"/>
    </source>
</evidence>
<keyword evidence="5" id="KW-0472">Membrane</keyword>
<accession>A0A4Y8LTH9</accession>
<feature type="domain" description="Spore germination protein N-terminal" evidence="9">
    <location>
        <begin position="16"/>
        <end position="181"/>
    </location>
</feature>
<dbReference type="InterPro" id="IPR008844">
    <property type="entry name" value="Spore_GerAC-like"/>
</dbReference>
<evidence type="ECO:0000256" key="2">
    <source>
        <dbReference type="ARBA" id="ARBA00007886"/>
    </source>
</evidence>
<dbReference type="Gene3D" id="3.30.300.210">
    <property type="entry name" value="Nutrient germinant receptor protein C, domain 3"/>
    <property type="match status" value="1"/>
</dbReference>
<keyword evidence="3" id="KW-0309">Germination</keyword>
<keyword evidence="11" id="KW-1185">Reference proteome</keyword>
<evidence type="ECO:0000256" key="4">
    <source>
        <dbReference type="ARBA" id="ARBA00022729"/>
    </source>
</evidence>
<dbReference type="InterPro" id="IPR057336">
    <property type="entry name" value="GerAC_N"/>
</dbReference>
<organism evidence="10 11">
    <name type="scientific">Cohnella luojiensis</name>
    <dbReference type="NCBI Taxonomy" id="652876"/>
    <lineage>
        <taxon>Bacteria</taxon>
        <taxon>Bacillati</taxon>
        <taxon>Bacillota</taxon>
        <taxon>Bacilli</taxon>
        <taxon>Bacillales</taxon>
        <taxon>Paenibacillaceae</taxon>
        <taxon>Cohnella</taxon>
    </lineage>
</organism>
<keyword evidence="6" id="KW-0564">Palmitate</keyword>
<dbReference type="EMBL" id="SOMN01000027">
    <property type="protein sequence ID" value="TFE24306.1"/>
    <property type="molecule type" value="Genomic_DNA"/>
</dbReference>